<dbReference type="PROSITE" id="PS51257">
    <property type="entry name" value="PROKAR_LIPOPROTEIN"/>
    <property type="match status" value="1"/>
</dbReference>
<evidence type="ECO:0000313" key="1">
    <source>
        <dbReference type="EnsemblMetazoa" id="CJA43226.1"/>
    </source>
</evidence>
<reference evidence="1" key="2">
    <citation type="submission" date="2022-06" db="UniProtKB">
        <authorList>
            <consortium name="EnsemblMetazoa"/>
        </authorList>
    </citation>
    <scope>IDENTIFICATION</scope>
    <source>
        <strain evidence="1">DF5081</strain>
    </source>
</reference>
<reference evidence="2" key="1">
    <citation type="submission" date="2010-08" db="EMBL/GenBank/DDBJ databases">
        <authorList>
            <consortium name="Caenorhabditis japonica Sequencing Consortium"/>
            <person name="Wilson R.K."/>
        </authorList>
    </citation>
    <scope>NUCLEOTIDE SEQUENCE [LARGE SCALE GENOMIC DNA]</scope>
    <source>
        <strain evidence="2">DF5081</strain>
    </source>
</reference>
<protein>
    <submittedName>
        <fullName evidence="1">Uncharacterized protein</fullName>
    </submittedName>
</protein>
<sequence length="110" mass="12407">MRLPSFRAVRVCHAYNLVTSCGRNFPGRLPTRVSPQLDIHIHILPPPPLQPPNHQTTLSRFVLKENNVILILAFQSSAPKVIKPKLFEISRSLALFSNHAHSCVQLLRVV</sequence>
<evidence type="ECO:0000313" key="2">
    <source>
        <dbReference type="Proteomes" id="UP000005237"/>
    </source>
</evidence>
<dbReference type="Proteomes" id="UP000005237">
    <property type="component" value="Unassembled WGS sequence"/>
</dbReference>
<organism evidence="1 2">
    <name type="scientific">Caenorhabditis japonica</name>
    <dbReference type="NCBI Taxonomy" id="281687"/>
    <lineage>
        <taxon>Eukaryota</taxon>
        <taxon>Metazoa</taxon>
        <taxon>Ecdysozoa</taxon>
        <taxon>Nematoda</taxon>
        <taxon>Chromadorea</taxon>
        <taxon>Rhabditida</taxon>
        <taxon>Rhabditina</taxon>
        <taxon>Rhabditomorpha</taxon>
        <taxon>Rhabditoidea</taxon>
        <taxon>Rhabditidae</taxon>
        <taxon>Peloderinae</taxon>
        <taxon>Caenorhabditis</taxon>
    </lineage>
</organism>
<proteinExistence type="predicted"/>
<dbReference type="EnsemblMetazoa" id="CJA43226.1">
    <property type="protein sequence ID" value="CJA43226.1"/>
    <property type="gene ID" value="WBGene00219074"/>
</dbReference>
<accession>A0A8R1ESF9</accession>
<dbReference type="AlphaFoldDB" id="A0A8R1ESF9"/>
<name>A0A8R1ESF9_CAEJA</name>
<keyword evidence="2" id="KW-1185">Reference proteome</keyword>